<comment type="caution">
    <text evidence="5">The sequence shown here is derived from an EMBL/GenBank/DDBJ whole genome shotgun (WGS) entry which is preliminary data.</text>
</comment>
<dbReference type="InterPro" id="IPR037359">
    <property type="entry name" value="NST/OST"/>
</dbReference>
<dbReference type="PANTHER" id="PTHR10605:SF56">
    <property type="entry name" value="BIFUNCTIONAL HEPARAN SULFATE N-DEACETYLASE_N-SULFOTRANSFERASE"/>
    <property type="match status" value="1"/>
</dbReference>
<dbReference type="OrthoDB" id="4508169at2"/>
<proteinExistence type="predicted"/>
<name>A0A3N9Y556_9ACTN</name>
<evidence type="ECO:0000313" key="6">
    <source>
        <dbReference type="Proteomes" id="UP000278981"/>
    </source>
</evidence>
<evidence type="ECO:0000256" key="1">
    <source>
        <dbReference type="ARBA" id="ARBA00022679"/>
    </source>
</evidence>
<dbReference type="InterPro" id="IPR027417">
    <property type="entry name" value="P-loop_NTPase"/>
</dbReference>
<dbReference type="Gene3D" id="3.40.50.300">
    <property type="entry name" value="P-loop containing nucleotide triphosphate hydrolases"/>
    <property type="match status" value="1"/>
</dbReference>
<dbReference type="AlphaFoldDB" id="A0A3N9Y556"/>
<protein>
    <submittedName>
        <fullName evidence="5">Sulfotransferase</fullName>
    </submittedName>
</protein>
<accession>A0A3N9Y556</accession>
<evidence type="ECO:0000256" key="3">
    <source>
        <dbReference type="SAM" id="MobiDB-lite"/>
    </source>
</evidence>
<dbReference type="GO" id="GO:0008146">
    <property type="term" value="F:sulfotransferase activity"/>
    <property type="evidence" value="ECO:0007669"/>
    <property type="project" value="InterPro"/>
</dbReference>
<feature type="compositionally biased region" description="Basic residues" evidence="3">
    <location>
        <begin position="54"/>
        <end position="65"/>
    </location>
</feature>
<evidence type="ECO:0000313" key="5">
    <source>
        <dbReference type="EMBL" id="RQX15033.1"/>
    </source>
</evidence>
<dbReference type="InterPro" id="IPR000863">
    <property type="entry name" value="Sulfotransferase_dom"/>
</dbReference>
<keyword evidence="1 5" id="KW-0808">Transferase</keyword>
<gene>
    <name evidence="5" type="ORF">DDE19_21555</name>
</gene>
<feature type="compositionally biased region" description="Basic and acidic residues" evidence="3">
    <location>
        <begin position="1"/>
        <end position="20"/>
    </location>
</feature>
<evidence type="ECO:0000259" key="4">
    <source>
        <dbReference type="Pfam" id="PF00685"/>
    </source>
</evidence>
<reference evidence="5 6" key="1">
    <citation type="submission" date="2018-04" db="EMBL/GenBank/DDBJ databases">
        <title>Micromonosporas from Atacama Desert.</title>
        <authorList>
            <person name="Carro L."/>
            <person name="Klenk H.-P."/>
            <person name="Goodfellow M."/>
        </authorList>
    </citation>
    <scope>NUCLEOTIDE SEQUENCE [LARGE SCALE GENOMIC DNA]</scope>
    <source>
        <strain evidence="5 6">LB19</strain>
    </source>
</reference>
<feature type="domain" description="Sulfotransferase" evidence="4">
    <location>
        <begin position="105"/>
        <end position="298"/>
    </location>
</feature>
<evidence type="ECO:0000256" key="2">
    <source>
        <dbReference type="ARBA" id="ARBA00023180"/>
    </source>
</evidence>
<feature type="compositionally biased region" description="Low complexity" evidence="3">
    <location>
        <begin position="28"/>
        <end position="47"/>
    </location>
</feature>
<feature type="region of interest" description="Disordered" evidence="3">
    <location>
        <begin position="1"/>
        <end position="70"/>
    </location>
</feature>
<dbReference type="Pfam" id="PF00685">
    <property type="entry name" value="Sulfotransfer_1"/>
    <property type="match status" value="1"/>
</dbReference>
<sequence>MAGRGLDRAARCRSGRDRGGVPRRGARPRAQPGGRHGAALGDPPRWSTRSDRPPRRRRRCGHRPHQGPLVTGVARRQVTDRLRRGVRAARAWGRAARPGEPGPLPDFLVIGGQRCGTTSLYHHLAAHPRVRVASGKELQYFSVHHGRGERWYRGHFPRLAPGERTFEASPYYLFHPSVPSRVAATLPEARFVALLRDPVERAYSHYLHTRSYGAEPLSFADALDAEDERLARATRGGPDTRAAHRALRNHSYAARGRYAEQLELWFAQVPRERIHVARTEDLHAGTYGDILRFLGLPAFTPEAYTRHTRRVDHGPSQLTPELRDRLVEHFAPHNARLAALLDWPDPWPAA</sequence>
<dbReference type="SUPFAM" id="SSF52540">
    <property type="entry name" value="P-loop containing nucleoside triphosphate hydrolases"/>
    <property type="match status" value="1"/>
</dbReference>
<dbReference type="Proteomes" id="UP000278981">
    <property type="component" value="Unassembled WGS sequence"/>
</dbReference>
<organism evidence="5 6">
    <name type="scientific">Micromonospora ureilytica</name>
    <dbReference type="NCBI Taxonomy" id="709868"/>
    <lineage>
        <taxon>Bacteria</taxon>
        <taxon>Bacillati</taxon>
        <taxon>Actinomycetota</taxon>
        <taxon>Actinomycetes</taxon>
        <taxon>Micromonosporales</taxon>
        <taxon>Micromonosporaceae</taxon>
        <taxon>Micromonospora</taxon>
    </lineage>
</organism>
<keyword evidence="2" id="KW-0325">Glycoprotein</keyword>
<dbReference type="EMBL" id="QDGB01000287">
    <property type="protein sequence ID" value="RQX15033.1"/>
    <property type="molecule type" value="Genomic_DNA"/>
</dbReference>
<dbReference type="PANTHER" id="PTHR10605">
    <property type="entry name" value="HEPARAN SULFATE SULFOTRANSFERASE"/>
    <property type="match status" value="1"/>
</dbReference>